<comment type="similarity">
    <text evidence="8">Belongs to the binding-protein-dependent transport system permease family.</text>
</comment>
<comment type="subcellular location">
    <subcellularLocation>
        <location evidence="8">Cell membrane</location>
        <topology evidence="8">Multi-pass membrane protein</topology>
    </subcellularLocation>
    <subcellularLocation>
        <location evidence="1">Membrane</location>
        <topology evidence="1">Multi-pass membrane protein</topology>
    </subcellularLocation>
</comment>
<comment type="similarity">
    <text evidence="7">In the N-terminal section; belongs to the binding-protein-dependent transport system permease family.</text>
</comment>
<feature type="transmembrane region" description="Helical" evidence="8">
    <location>
        <begin position="179"/>
        <end position="199"/>
    </location>
</feature>
<keyword evidence="11" id="KW-1185">Reference proteome</keyword>
<comment type="caution">
    <text evidence="10">The sequence shown here is derived from an EMBL/GenBank/DDBJ whole genome shotgun (WGS) entry which is preliminary data.</text>
</comment>
<dbReference type="InterPro" id="IPR000515">
    <property type="entry name" value="MetI-like"/>
</dbReference>
<evidence type="ECO:0000256" key="5">
    <source>
        <dbReference type="ARBA" id="ARBA00023136"/>
    </source>
</evidence>
<dbReference type="CDD" id="cd06261">
    <property type="entry name" value="TM_PBP2"/>
    <property type="match status" value="1"/>
</dbReference>
<proteinExistence type="inferred from homology"/>
<feature type="transmembrane region" description="Helical" evidence="8">
    <location>
        <begin position="57"/>
        <end position="77"/>
    </location>
</feature>
<feature type="domain" description="ABC transmembrane type-1" evidence="9">
    <location>
        <begin position="20"/>
        <end position="199"/>
    </location>
</feature>
<dbReference type="PROSITE" id="PS50928">
    <property type="entry name" value="ABC_TM1"/>
    <property type="match status" value="1"/>
</dbReference>
<reference evidence="10 11" key="1">
    <citation type="submission" date="2015-12" db="EMBL/GenBank/DDBJ databases">
        <title>Draft Genome Sequence of Olsenella scatoligenes SK9K4T; a Producer of 3-Methylindole- (skatole) and 4-Methylphenol- (p-cresol) Isolated from Pig Feces.</title>
        <authorList>
            <person name="Li X."/>
            <person name="Borg B."/>
            <person name="Canibe N."/>
        </authorList>
    </citation>
    <scope>NUCLEOTIDE SEQUENCE [LARGE SCALE GENOMIC DNA]</scope>
    <source>
        <strain evidence="10 11">SK9K4</strain>
    </source>
</reference>
<keyword evidence="2 8" id="KW-0813">Transport</keyword>
<evidence type="ECO:0000256" key="3">
    <source>
        <dbReference type="ARBA" id="ARBA00022692"/>
    </source>
</evidence>
<dbReference type="SUPFAM" id="SSF161098">
    <property type="entry name" value="MetI-like"/>
    <property type="match status" value="1"/>
</dbReference>
<evidence type="ECO:0000256" key="7">
    <source>
        <dbReference type="ARBA" id="ARBA00035652"/>
    </source>
</evidence>
<keyword evidence="5 8" id="KW-0472">Membrane</keyword>
<keyword evidence="3 8" id="KW-0812">Transmembrane</keyword>
<evidence type="ECO:0000256" key="4">
    <source>
        <dbReference type="ARBA" id="ARBA00022989"/>
    </source>
</evidence>
<dbReference type="SUPFAM" id="SSF53850">
    <property type="entry name" value="Periplasmic binding protein-like II"/>
    <property type="match status" value="1"/>
</dbReference>
<dbReference type="EMBL" id="LOJF01000012">
    <property type="protein sequence ID" value="KUH57683.1"/>
    <property type="molecule type" value="Genomic_DNA"/>
</dbReference>
<dbReference type="Gene3D" id="3.40.190.120">
    <property type="entry name" value="Osmoprotection protein (prox), domain 2"/>
    <property type="match status" value="1"/>
</dbReference>
<dbReference type="Pfam" id="PF04069">
    <property type="entry name" value="OpuAC"/>
    <property type="match status" value="1"/>
</dbReference>
<dbReference type="GO" id="GO:0031460">
    <property type="term" value="P:glycine betaine transport"/>
    <property type="evidence" value="ECO:0007669"/>
    <property type="project" value="TreeGrafter"/>
</dbReference>
<dbReference type="Proteomes" id="UP000054078">
    <property type="component" value="Unassembled WGS sequence"/>
</dbReference>
<dbReference type="STRING" id="1299998.AUL39_10240"/>
<protein>
    <submittedName>
        <fullName evidence="10">Glycine/betaine ABC transporter substrate-binding protein</fullName>
    </submittedName>
</protein>
<evidence type="ECO:0000313" key="11">
    <source>
        <dbReference type="Proteomes" id="UP000054078"/>
    </source>
</evidence>
<keyword evidence="4 8" id="KW-1133">Transmembrane helix</keyword>
<evidence type="ECO:0000256" key="8">
    <source>
        <dbReference type="RuleBase" id="RU363032"/>
    </source>
</evidence>
<organism evidence="10 11">
    <name type="scientific">Tractidigestivibacter scatoligenes</name>
    <name type="common">Olsenella scatoligenes</name>
    <dbReference type="NCBI Taxonomy" id="1299998"/>
    <lineage>
        <taxon>Bacteria</taxon>
        <taxon>Bacillati</taxon>
        <taxon>Actinomycetota</taxon>
        <taxon>Coriobacteriia</taxon>
        <taxon>Coriobacteriales</taxon>
        <taxon>Atopobiaceae</taxon>
        <taxon>Tractidigestivibacter</taxon>
    </lineage>
</organism>
<dbReference type="AlphaFoldDB" id="A0A100YU06"/>
<feature type="transmembrane region" description="Helical" evidence="8">
    <location>
        <begin position="83"/>
        <end position="102"/>
    </location>
</feature>
<dbReference type="InterPro" id="IPR007210">
    <property type="entry name" value="ABC_Gly_betaine_transp_sub-bd"/>
</dbReference>
<dbReference type="Pfam" id="PF00528">
    <property type="entry name" value="BPD_transp_1"/>
    <property type="match status" value="1"/>
</dbReference>
<dbReference type="GO" id="GO:0022857">
    <property type="term" value="F:transmembrane transporter activity"/>
    <property type="evidence" value="ECO:0007669"/>
    <property type="project" value="InterPro"/>
</dbReference>
<feature type="transmembrane region" description="Helical" evidence="8">
    <location>
        <begin position="20"/>
        <end position="45"/>
    </location>
</feature>
<dbReference type="InterPro" id="IPR035906">
    <property type="entry name" value="MetI-like_sf"/>
</dbReference>
<feature type="transmembrane region" description="Helical" evidence="8">
    <location>
        <begin position="150"/>
        <end position="173"/>
    </location>
</feature>
<dbReference type="RefSeq" id="WP_059055971.1">
    <property type="nucleotide sequence ID" value="NZ_LOJF01000012.1"/>
</dbReference>
<evidence type="ECO:0000256" key="6">
    <source>
        <dbReference type="ARBA" id="ARBA00035642"/>
    </source>
</evidence>
<evidence type="ECO:0000256" key="2">
    <source>
        <dbReference type="ARBA" id="ARBA00022448"/>
    </source>
</evidence>
<comment type="similarity">
    <text evidence="6">In the C-terminal section; belongs to the OsmX family.</text>
</comment>
<dbReference type="InterPro" id="IPR051204">
    <property type="entry name" value="ABC_transp_perm/SBD"/>
</dbReference>
<dbReference type="PANTHER" id="PTHR30177">
    <property type="entry name" value="GLYCINE BETAINE/L-PROLINE TRANSPORT SYSTEM PERMEASE PROTEIN PROW"/>
    <property type="match status" value="1"/>
</dbReference>
<dbReference type="Gene3D" id="1.10.3720.10">
    <property type="entry name" value="MetI-like"/>
    <property type="match status" value="1"/>
</dbReference>
<dbReference type="CDD" id="cd13612">
    <property type="entry name" value="PBP2_ProWX"/>
    <property type="match status" value="1"/>
</dbReference>
<sequence>MLAQSWDLLVQRWDFFWGLLLEHMEICLVAVLIAIVFGGIAGILISEYQKAAKPTLAVVNFLYTIPSISMLGFLIPFSGVGDATAIITLTVYALLPMVRSTYTGMTNVDPAIMEAARGMGGTRMQTLVRVQLPLALPVIMSGIRNMVTMTIALGGIASFIGAGGLGVAIYRGITTNNAAMTVAGSLLIAVLALVVDAILGFVEKRMRARGAKSHRTNRRLAIGAAAACAAVALGATVPGALAGTGGIIHVATKPMTEQYVMGEALKMLIEHDTNLKVELTEGVGGGTSNIEPAMESGQFDLYPEYTGTGWAMVLKNEGTYSEGEFDQLQAGYQELGMSWVGMYGFGNTYGMAVRKDVAEKYNLKTYSDLARVADHLTLGAEADFFEREDGYDALCNTYGMSFGNTMQMDIGLKYDALAQGSVDAIVIFTTDGKLSTADATVLTDDKGFFPSYQCGNVVRDQVLQQHTELRGVLEKLQGTISEQDMARMNYEVEEEGKDPKTVAEEFLRSKGLI</sequence>
<dbReference type="Gene3D" id="3.40.190.10">
    <property type="entry name" value="Periplasmic binding protein-like II"/>
    <property type="match status" value="1"/>
</dbReference>
<evidence type="ECO:0000259" key="9">
    <source>
        <dbReference type="PROSITE" id="PS50928"/>
    </source>
</evidence>
<gene>
    <name evidence="10" type="ORF">AUL39_10240</name>
</gene>
<dbReference type="PANTHER" id="PTHR30177:SF4">
    <property type="entry name" value="OSMOPROTECTANT IMPORT PERMEASE PROTEIN OSMW"/>
    <property type="match status" value="1"/>
</dbReference>
<dbReference type="GO" id="GO:0043190">
    <property type="term" value="C:ATP-binding cassette (ABC) transporter complex"/>
    <property type="evidence" value="ECO:0007669"/>
    <property type="project" value="InterPro"/>
</dbReference>
<dbReference type="OrthoDB" id="3233284at2"/>
<feature type="transmembrane region" description="Helical" evidence="8">
    <location>
        <begin position="220"/>
        <end position="241"/>
    </location>
</feature>
<dbReference type="FunFam" id="1.10.3720.10:FF:000001">
    <property type="entry name" value="Glycine betaine ABC transporter, permease"/>
    <property type="match status" value="1"/>
</dbReference>
<evidence type="ECO:0000256" key="1">
    <source>
        <dbReference type="ARBA" id="ARBA00004141"/>
    </source>
</evidence>
<name>A0A100YU06_TRASO</name>
<evidence type="ECO:0000313" key="10">
    <source>
        <dbReference type="EMBL" id="KUH57683.1"/>
    </source>
</evidence>
<accession>A0A100YU06</accession>